<evidence type="ECO:0000313" key="1">
    <source>
        <dbReference type="EMBL" id="KAH7047486.1"/>
    </source>
</evidence>
<evidence type="ECO:0000313" key="2">
    <source>
        <dbReference type="Proteomes" id="UP000774617"/>
    </source>
</evidence>
<dbReference type="EMBL" id="JAGTJR010000016">
    <property type="protein sequence ID" value="KAH7047486.1"/>
    <property type="molecule type" value="Genomic_DNA"/>
</dbReference>
<accession>A0ABQ8GAE4</accession>
<reference evidence="1 2" key="1">
    <citation type="journal article" date="2021" name="Nat. Commun.">
        <title>Genetic determinants of endophytism in the Arabidopsis root mycobiome.</title>
        <authorList>
            <person name="Mesny F."/>
            <person name="Miyauchi S."/>
            <person name="Thiergart T."/>
            <person name="Pickel B."/>
            <person name="Atanasova L."/>
            <person name="Karlsson M."/>
            <person name="Huettel B."/>
            <person name="Barry K.W."/>
            <person name="Haridas S."/>
            <person name="Chen C."/>
            <person name="Bauer D."/>
            <person name="Andreopoulos W."/>
            <person name="Pangilinan J."/>
            <person name="LaButti K."/>
            <person name="Riley R."/>
            <person name="Lipzen A."/>
            <person name="Clum A."/>
            <person name="Drula E."/>
            <person name="Henrissat B."/>
            <person name="Kohler A."/>
            <person name="Grigoriev I.V."/>
            <person name="Martin F.M."/>
            <person name="Hacquard S."/>
        </authorList>
    </citation>
    <scope>NUCLEOTIDE SEQUENCE [LARGE SCALE GENOMIC DNA]</scope>
    <source>
        <strain evidence="1 2">MPI-SDFR-AT-0080</strain>
    </source>
</reference>
<organism evidence="1 2">
    <name type="scientific">Macrophomina phaseolina</name>
    <dbReference type="NCBI Taxonomy" id="35725"/>
    <lineage>
        <taxon>Eukaryota</taxon>
        <taxon>Fungi</taxon>
        <taxon>Dikarya</taxon>
        <taxon>Ascomycota</taxon>
        <taxon>Pezizomycotina</taxon>
        <taxon>Dothideomycetes</taxon>
        <taxon>Dothideomycetes incertae sedis</taxon>
        <taxon>Botryosphaeriales</taxon>
        <taxon>Botryosphaeriaceae</taxon>
        <taxon>Macrophomina</taxon>
    </lineage>
</organism>
<sequence>MLNSVKLPNQGVRRRHHSDESFLSHGLRWRASDVRLTRTHFPHPCRIPVPNAARTWKPTKATTRLPSVEVWRLRPLRLEIMRLTVGGCAQVRMAREVFFFFLEASPRCCARSCAGRSNKYGSHGCAMMSSLHRIRFGMGQGLVSWKSSWRCRYVANASEPCGCQGIAKLSALRVVALLHARAGEARSVWGVIPMGGRQLRHRAETGC</sequence>
<protein>
    <submittedName>
        <fullName evidence="1">Uncharacterized protein</fullName>
    </submittedName>
</protein>
<comment type="caution">
    <text evidence="1">The sequence shown here is derived from an EMBL/GenBank/DDBJ whole genome shotgun (WGS) entry which is preliminary data.</text>
</comment>
<name>A0ABQ8GAE4_9PEZI</name>
<dbReference type="Proteomes" id="UP000774617">
    <property type="component" value="Unassembled WGS sequence"/>
</dbReference>
<proteinExistence type="predicted"/>
<gene>
    <name evidence="1" type="ORF">B0J12DRAFT_124084</name>
</gene>
<keyword evidence="2" id="KW-1185">Reference proteome</keyword>